<dbReference type="RefSeq" id="WP_271163546.1">
    <property type="nucleotide sequence ID" value="NZ_BSFD01000001.1"/>
</dbReference>
<protein>
    <submittedName>
        <fullName evidence="2">SIMPL domain-containing protein</fullName>
    </submittedName>
</protein>
<proteinExistence type="predicted"/>
<name>A0ABQ5T322_9CAUL</name>
<accession>A0ABQ5T322</accession>
<dbReference type="Proteomes" id="UP001143509">
    <property type="component" value="Unassembled WGS sequence"/>
</dbReference>
<evidence type="ECO:0000256" key="1">
    <source>
        <dbReference type="SAM" id="SignalP"/>
    </source>
</evidence>
<dbReference type="Gene3D" id="3.30.70.2970">
    <property type="entry name" value="Protein of unknown function (DUF541), domain 2"/>
    <property type="match status" value="1"/>
</dbReference>
<keyword evidence="3" id="KW-1185">Reference proteome</keyword>
<sequence>MKSAFKSLMLGSALTAAVALSATAPAMAQTAQPVQMMQPAPSLNLSAHGEVKAAPDMATISFGVQTEAPTAQQAMRDNASRMTEVMAALRRAGIAERDVQTSGLNLSAQYDYVQNEPPKLRGYQAVNRVTVVINDLTKVGTTADAVVAAGVNQIDGISFGLKDPTAAENQARQMAVRALQAKAQLYAQALNVQLSGIRNLSEGGGYSPEPQPIFAVRAMAMREDASTPVAAGELTIRIDITGVYDIAR</sequence>
<feature type="chain" id="PRO_5046464143" evidence="1">
    <location>
        <begin position="29"/>
        <end position="248"/>
    </location>
</feature>
<reference evidence="2" key="2">
    <citation type="submission" date="2023-01" db="EMBL/GenBank/DDBJ databases">
        <authorList>
            <person name="Sun Q."/>
            <person name="Evtushenko L."/>
        </authorList>
    </citation>
    <scope>NUCLEOTIDE SEQUENCE</scope>
    <source>
        <strain evidence="2">VKM B-1499</strain>
    </source>
</reference>
<dbReference type="Gene3D" id="3.30.110.170">
    <property type="entry name" value="Protein of unknown function (DUF541), domain 1"/>
    <property type="match status" value="1"/>
</dbReference>
<reference evidence="2" key="1">
    <citation type="journal article" date="2014" name="Int. J. Syst. Evol. Microbiol.">
        <title>Complete genome of a new Firmicutes species belonging to the dominant human colonic microbiota ('Ruminococcus bicirculans') reveals two chromosomes and a selective capacity to utilize plant glucans.</title>
        <authorList>
            <consortium name="NISC Comparative Sequencing Program"/>
            <person name="Wegmann U."/>
            <person name="Louis P."/>
            <person name="Goesmann A."/>
            <person name="Henrissat B."/>
            <person name="Duncan S.H."/>
            <person name="Flint H.J."/>
        </authorList>
    </citation>
    <scope>NUCLEOTIDE SEQUENCE</scope>
    <source>
        <strain evidence="2">VKM B-1499</strain>
    </source>
</reference>
<dbReference type="PANTHER" id="PTHR34387">
    <property type="entry name" value="SLR1258 PROTEIN"/>
    <property type="match status" value="1"/>
</dbReference>
<dbReference type="PANTHER" id="PTHR34387:SF1">
    <property type="entry name" value="PERIPLASMIC IMMUNOGENIC PROTEIN"/>
    <property type="match status" value="1"/>
</dbReference>
<dbReference type="EMBL" id="BSFD01000001">
    <property type="protein sequence ID" value="GLK47155.1"/>
    <property type="molecule type" value="Genomic_DNA"/>
</dbReference>
<evidence type="ECO:0000313" key="3">
    <source>
        <dbReference type="Proteomes" id="UP001143509"/>
    </source>
</evidence>
<feature type="signal peptide" evidence="1">
    <location>
        <begin position="1"/>
        <end position="28"/>
    </location>
</feature>
<comment type="caution">
    <text evidence="2">The sequence shown here is derived from an EMBL/GenBank/DDBJ whole genome shotgun (WGS) entry which is preliminary data.</text>
</comment>
<organism evidence="2 3">
    <name type="scientific">Brevundimonas intermedia</name>
    <dbReference type="NCBI Taxonomy" id="74315"/>
    <lineage>
        <taxon>Bacteria</taxon>
        <taxon>Pseudomonadati</taxon>
        <taxon>Pseudomonadota</taxon>
        <taxon>Alphaproteobacteria</taxon>
        <taxon>Caulobacterales</taxon>
        <taxon>Caulobacteraceae</taxon>
        <taxon>Brevundimonas</taxon>
    </lineage>
</organism>
<keyword evidence="1" id="KW-0732">Signal</keyword>
<dbReference type="InterPro" id="IPR007497">
    <property type="entry name" value="SIMPL/DUF541"/>
</dbReference>
<dbReference type="InterPro" id="IPR052022">
    <property type="entry name" value="26kDa_periplasmic_antigen"/>
</dbReference>
<evidence type="ECO:0000313" key="2">
    <source>
        <dbReference type="EMBL" id="GLK47155.1"/>
    </source>
</evidence>
<dbReference type="Pfam" id="PF04402">
    <property type="entry name" value="SIMPL"/>
    <property type="match status" value="1"/>
</dbReference>
<gene>
    <name evidence="2" type="ORF">GCM10017620_01280</name>
</gene>